<sequence>MVPAVPVTVPVAEAAAATDELSLPTTNTTRDADAQELDSLEDDTCRTSFSGGASSLTASVLAAVERATAVAVRLITPHKDLPVDPVVTSATLLKLRALVWPVADRPDVMNIFSRALCTALRSEGGAPVLALPANVVALLLSAMVLPVTHPDSWKTGAQLSVFTVSATTTTTTMSGALTGARGQRVDQSGLPRLPCASSAGDQACQPLPTGPGFEGESVVEAVCLLRFSGLRNGTLVKDYVHAGDILRFLSLAWCSACSPSAATDALGAFVVEDSSRVTHLALARTGDSVGDSHPLQSRDKLCTDDWRKKSQTISTAMHATQEQDAHGPAARALAMAARPSMREMLSFPGILAIVPAATHVEIPGFASWSTAVIAYASQLLRGVTTVLCNPSLEENDEVVAHLSDFVYTLVGTGLGLLLSTDESLRKDTRRLMSLLTSCVAREAAAAAELYWTAVERRGQRATPRTLAVSRTTMAITTSRLLQVHDSGQMLAGGAALLIVLTNVQRTIFQGKISRDLRELRSAVQAIIGDLEGHFGARHRDGSGAAAARQVHEHAREPVSVRTNGSGTMEDLIEIIDEDEDDRLVALPPESASAQAFNVHGVDLTHGFTANPVRGGTVPVAGVEFGAAVG</sequence>
<dbReference type="EMBL" id="CM020620">
    <property type="protein sequence ID" value="KAK1869037.1"/>
    <property type="molecule type" value="Genomic_DNA"/>
</dbReference>
<comment type="caution">
    <text evidence="1">The sequence shown here is derived from an EMBL/GenBank/DDBJ whole genome shotgun (WGS) entry which is preliminary data.</text>
</comment>
<keyword evidence="2" id="KW-1185">Reference proteome</keyword>
<evidence type="ECO:0000313" key="2">
    <source>
        <dbReference type="Proteomes" id="UP000798662"/>
    </source>
</evidence>
<accession>A0ACC3CGZ7</accession>
<evidence type="ECO:0000313" key="1">
    <source>
        <dbReference type="EMBL" id="KAK1869037.1"/>
    </source>
</evidence>
<protein>
    <submittedName>
        <fullName evidence="1">Uncharacterized protein</fullName>
    </submittedName>
</protein>
<dbReference type="Proteomes" id="UP000798662">
    <property type="component" value="Chromosome 3"/>
</dbReference>
<proteinExistence type="predicted"/>
<name>A0ACC3CGZ7_PYRYE</name>
<organism evidence="1 2">
    <name type="scientific">Pyropia yezoensis</name>
    <name type="common">Susabi-nori</name>
    <name type="synonym">Porphyra yezoensis</name>
    <dbReference type="NCBI Taxonomy" id="2788"/>
    <lineage>
        <taxon>Eukaryota</taxon>
        <taxon>Rhodophyta</taxon>
        <taxon>Bangiophyceae</taxon>
        <taxon>Bangiales</taxon>
        <taxon>Bangiaceae</taxon>
        <taxon>Pyropia</taxon>
    </lineage>
</organism>
<reference evidence="1" key="1">
    <citation type="submission" date="2019-11" db="EMBL/GenBank/DDBJ databases">
        <title>Nori genome reveals adaptations in red seaweeds to the harsh intertidal environment.</title>
        <authorList>
            <person name="Wang D."/>
            <person name="Mao Y."/>
        </authorList>
    </citation>
    <scope>NUCLEOTIDE SEQUENCE</scope>
    <source>
        <tissue evidence="1">Gametophyte</tissue>
    </source>
</reference>
<gene>
    <name evidence="1" type="ORF">I4F81_011519</name>
</gene>